<proteinExistence type="predicted"/>
<gene>
    <name evidence="1" type="ORF">PDESU_00430</name>
</gene>
<dbReference type="Gene3D" id="1.25.40.10">
    <property type="entry name" value="Tetratricopeptide repeat domain"/>
    <property type="match status" value="1"/>
</dbReference>
<evidence type="ECO:0000313" key="2">
    <source>
        <dbReference type="Proteomes" id="UP000366872"/>
    </source>
</evidence>
<sequence>MMNTPAKLVFLLVACCLPLTLFAKLEDLKKKAMAFERGGEPLKAAQIYEQIALDDASSRKVLAIRLVKIYASEGQKDNALKWAKSVIEDHPDPQAYMAGVYAMLGECSKAINILEKEIAKTKDPDRTLTLYWQLANVHEQNNDPEKTEKALSAAVFAAKGTRLEATAQRQLDRFRNKKAE</sequence>
<keyword evidence="2" id="KW-1185">Reference proteome</keyword>
<evidence type="ECO:0008006" key="3">
    <source>
        <dbReference type="Google" id="ProtNLM"/>
    </source>
</evidence>
<dbReference type="Proteomes" id="UP000366872">
    <property type="component" value="Unassembled WGS sequence"/>
</dbReference>
<dbReference type="SUPFAM" id="SSF48452">
    <property type="entry name" value="TPR-like"/>
    <property type="match status" value="1"/>
</dbReference>
<dbReference type="EMBL" id="CAAHFG010000001">
    <property type="protein sequence ID" value="VGO11882.1"/>
    <property type="molecule type" value="Genomic_DNA"/>
</dbReference>
<organism evidence="1 2">
    <name type="scientific">Pontiella desulfatans</name>
    <dbReference type="NCBI Taxonomy" id="2750659"/>
    <lineage>
        <taxon>Bacteria</taxon>
        <taxon>Pseudomonadati</taxon>
        <taxon>Kiritimatiellota</taxon>
        <taxon>Kiritimatiellia</taxon>
        <taxon>Kiritimatiellales</taxon>
        <taxon>Pontiellaceae</taxon>
        <taxon>Pontiella</taxon>
    </lineage>
</organism>
<dbReference type="AlphaFoldDB" id="A0A6C2TWG4"/>
<reference evidence="1 2" key="1">
    <citation type="submission" date="2019-04" db="EMBL/GenBank/DDBJ databases">
        <authorList>
            <person name="Van Vliet M D."/>
        </authorList>
    </citation>
    <scope>NUCLEOTIDE SEQUENCE [LARGE SCALE GENOMIC DNA]</scope>
    <source>
        <strain evidence="1 2">F1</strain>
    </source>
</reference>
<accession>A0A6C2TWG4</accession>
<protein>
    <recommendedName>
        <fullName evidence="3">Beta-barrel assembly-enhancing protease</fullName>
    </recommendedName>
</protein>
<evidence type="ECO:0000313" key="1">
    <source>
        <dbReference type="EMBL" id="VGO11882.1"/>
    </source>
</evidence>
<dbReference type="InterPro" id="IPR011990">
    <property type="entry name" value="TPR-like_helical_dom_sf"/>
</dbReference>
<name>A0A6C2TWG4_PONDE</name>